<sequence length="217" mass="23710">MLPEVVPMRWIVLLAAWLLAGPALAQGVTALQLQPGDLLFVTASQNGLSGAIDDATARAGQVSYDHVALVAGSGEQAQVLHADQLGSREQPLAVFLREAGEKQRQVDAYRLRDADPQVIADGLDQARRLLGKPYNATYVPDEDSLYCSDFIERAFRAHGIFALQPMNFRNPRTGVIADWWVQFYAGHGMDVPQDVPGSNPNDMARDPDLQPLGQVLH</sequence>
<gene>
    <name evidence="2" type="ORF">ABB25_00265</name>
</gene>
<organism evidence="2 3">
    <name type="scientific">Stenotrophomonas koreensis</name>
    <dbReference type="NCBI Taxonomy" id="266128"/>
    <lineage>
        <taxon>Bacteria</taxon>
        <taxon>Pseudomonadati</taxon>
        <taxon>Pseudomonadota</taxon>
        <taxon>Gammaproteobacteria</taxon>
        <taxon>Lysobacterales</taxon>
        <taxon>Lysobacteraceae</taxon>
        <taxon>Stenotrophomonas</taxon>
    </lineage>
</organism>
<dbReference type="PATRIC" id="fig|266128.3.peg.57"/>
<dbReference type="Gene3D" id="3.90.1720.10">
    <property type="entry name" value="endopeptidase domain like (from Nostoc punctiforme)"/>
    <property type="match status" value="1"/>
</dbReference>
<dbReference type="EMBL" id="LDJH01000001">
    <property type="protein sequence ID" value="KRG61062.1"/>
    <property type="molecule type" value="Genomic_DNA"/>
</dbReference>
<evidence type="ECO:0000313" key="3">
    <source>
        <dbReference type="Proteomes" id="UP000051254"/>
    </source>
</evidence>
<name>A0A0R0BV52_9GAMM</name>
<dbReference type="InterPro" id="IPR024453">
    <property type="entry name" value="Peptidase_C92"/>
</dbReference>
<reference evidence="2 3" key="1">
    <citation type="submission" date="2015-05" db="EMBL/GenBank/DDBJ databases">
        <title>Genome sequencing and analysis of members of genus Stenotrophomonas.</title>
        <authorList>
            <person name="Patil P.P."/>
            <person name="Midha S."/>
            <person name="Patil P.B."/>
        </authorList>
    </citation>
    <scope>NUCLEOTIDE SEQUENCE [LARGE SCALE GENOMIC DNA]</scope>
    <source>
        <strain evidence="2 3">DSM 17805</strain>
    </source>
</reference>
<dbReference type="SUPFAM" id="SSF54001">
    <property type="entry name" value="Cysteine proteinases"/>
    <property type="match status" value="1"/>
</dbReference>
<dbReference type="Pfam" id="PF05708">
    <property type="entry name" value="Peptidase_C92"/>
    <property type="match status" value="1"/>
</dbReference>
<evidence type="ECO:0000256" key="1">
    <source>
        <dbReference type="SAM" id="MobiDB-lite"/>
    </source>
</evidence>
<feature type="region of interest" description="Disordered" evidence="1">
    <location>
        <begin position="191"/>
        <end position="217"/>
    </location>
</feature>
<evidence type="ECO:0008006" key="4">
    <source>
        <dbReference type="Google" id="ProtNLM"/>
    </source>
</evidence>
<dbReference type="AlphaFoldDB" id="A0A0R0BV52"/>
<protein>
    <recommendedName>
        <fullName evidence="4">Permuted papain-like amidase enzyme, YaeF/YiiX, C92 family</fullName>
    </recommendedName>
</protein>
<comment type="caution">
    <text evidence="2">The sequence shown here is derived from an EMBL/GenBank/DDBJ whole genome shotgun (WGS) entry which is preliminary data.</text>
</comment>
<accession>A0A0R0BV52</accession>
<evidence type="ECO:0000313" key="2">
    <source>
        <dbReference type="EMBL" id="KRG61062.1"/>
    </source>
</evidence>
<dbReference type="STRING" id="266128.ABB25_00265"/>
<proteinExistence type="predicted"/>
<dbReference type="Proteomes" id="UP000051254">
    <property type="component" value="Unassembled WGS sequence"/>
</dbReference>
<dbReference type="InterPro" id="IPR038765">
    <property type="entry name" value="Papain-like_cys_pep_sf"/>
</dbReference>
<keyword evidence="3" id="KW-1185">Reference proteome</keyword>